<dbReference type="Pfam" id="PF20150">
    <property type="entry name" value="2EXR"/>
    <property type="match status" value="1"/>
</dbReference>
<protein>
    <submittedName>
        <fullName evidence="2">8c9d0a79-79e0-4098-a448-f28c3988b28c-CDS</fullName>
    </submittedName>
</protein>
<accession>A0A8H2VZH7</accession>
<evidence type="ECO:0000313" key="3">
    <source>
        <dbReference type="Proteomes" id="UP000624404"/>
    </source>
</evidence>
<organism evidence="2 3">
    <name type="scientific">Sclerotinia trifoliorum</name>
    <dbReference type="NCBI Taxonomy" id="28548"/>
    <lineage>
        <taxon>Eukaryota</taxon>
        <taxon>Fungi</taxon>
        <taxon>Dikarya</taxon>
        <taxon>Ascomycota</taxon>
        <taxon>Pezizomycotina</taxon>
        <taxon>Leotiomycetes</taxon>
        <taxon>Helotiales</taxon>
        <taxon>Sclerotiniaceae</taxon>
        <taxon>Sclerotinia</taxon>
    </lineage>
</organism>
<evidence type="ECO:0000313" key="2">
    <source>
        <dbReference type="EMBL" id="CAD6446946.1"/>
    </source>
</evidence>
<name>A0A8H2VZH7_9HELO</name>
<comment type="caution">
    <text evidence="2">The sequence shown here is derived from an EMBL/GenBank/DDBJ whole genome shotgun (WGS) entry which is preliminary data.</text>
</comment>
<keyword evidence="3" id="KW-1185">Reference proteome</keyword>
<reference evidence="2" key="1">
    <citation type="submission" date="2020-10" db="EMBL/GenBank/DDBJ databases">
        <authorList>
            <person name="Kusch S."/>
        </authorList>
    </citation>
    <scope>NUCLEOTIDE SEQUENCE</scope>
    <source>
        <strain evidence="2">SwB9</strain>
    </source>
</reference>
<evidence type="ECO:0000259" key="1">
    <source>
        <dbReference type="Pfam" id="PF20150"/>
    </source>
</evidence>
<dbReference type="OrthoDB" id="3515428at2759"/>
<dbReference type="AlphaFoldDB" id="A0A8H2VZH7"/>
<sequence>MAALTTTMISSTPNSLISFPLSLPQSSLSRGHTTFHNFRDLPPNIRSTIWRLAFLETQPPRLIEVRAHTEKNLFWDMDCENILFPQPTGSTVVRWMEINPRGRSVIENVSCESRKAVEGMWDFCFNDTHKEDLGMIELFNGDNGLEDARYLERKVIEETLGSSFRRGIKFLKDRDTIYLKTKDYETMRALLDSRGSMVNLSSLRKVAIDMSWNGNYLLEKQFFEGWNREETKAASKGEHDISEMRYIGEKPMLKELEELTMVMEDNPQRRECEIQNLSCQLEGKVTFRKQMITRDSLSDEALMKRMYLAVERLEEYEITSNGNVKIELVMEGHLAAC</sequence>
<proteinExistence type="predicted"/>
<feature type="domain" description="2EXR" evidence="1">
    <location>
        <begin position="35"/>
        <end position="120"/>
    </location>
</feature>
<dbReference type="EMBL" id="CAJHIA010000023">
    <property type="protein sequence ID" value="CAD6446946.1"/>
    <property type="molecule type" value="Genomic_DNA"/>
</dbReference>
<dbReference type="Proteomes" id="UP000624404">
    <property type="component" value="Unassembled WGS sequence"/>
</dbReference>
<dbReference type="InterPro" id="IPR045518">
    <property type="entry name" value="2EXR"/>
</dbReference>
<gene>
    <name evidence="2" type="ORF">SCLTRI_LOCUS6738</name>
</gene>